<evidence type="ECO:0000313" key="1">
    <source>
        <dbReference type="EMBL" id="MBJ6360899.1"/>
    </source>
</evidence>
<dbReference type="EMBL" id="JAELUP010000014">
    <property type="protein sequence ID" value="MBJ6360899.1"/>
    <property type="molecule type" value="Genomic_DNA"/>
</dbReference>
<dbReference type="AlphaFoldDB" id="A0A934J065"/>
<dbReference type="Proteomes" id="UP000640274">
    <property type="component" value="Unassembled WGS sequence"/>
</dbReference>
<name>A0A934J065_9BACL</name>
<sequence>MIKVTDIDKTIKMMIAENNIDSKAALGELVGIKNTTFRAAIANNSLRLADFIRIADALGYTITVSKE</sequence>
<keyword evidence="2" id="KW-1185">Reference proteome</keyword>
<protein>
    <submittedName>
        <fullName evidence="1">Uncharacterized protein</fullName>
    </submittedName>
</protein>
<reference evidence="1" key="1">
    <citation type="submission" date="2020-12" db="EMBL/GenBank/DDBJ databases">
        <authorList>
            <person name="Huq M.A."/>
        </authorList>
    </citation>
    <scope>NUCLEOTIDE SEQUENCE</scope>
    <source>
        <strain evidence="1">MAHUQ-46</strain>
    </source>
</reference>
<comment type="caution">
    <text evidence="1">The sequence shown here is derived from an EMBL/GenBank/DDBJ whole genome shotgun (WGS) entry which is preliminary data.</text>
</comment>
<evidence type="ECO:0000313" key="2">
    <source>
        <dbReference type="Proteomes" id="UP000640274"/>
    </source>
</evidence>
<dbReference type="RefSeq" id="WP_199018454.1">
    <property type="nucleotide sequence ID" value="NZ_JAELUP010000014.1"/>
</dbReference>
<organism evidence="1 2">
    <name type="scientific">Paenibacillus roseus</name>
    <dbReference type="NCBI Taxonomy" id="2798579"/>
    <lineage>
        <taxon>Bacteria</taxon>
        <taxon>Bacillati</taxon>
        <taxon>Bacillota</taxon>
        <taxon>Bacilli</taxon>
        <taxon>Bacillales</taxon>
        <taxon>Paenibacillaceae</taxon>
        <taxon>Paenibacillus</taxon>
    </lineage>
</organism>
<accession>A0A934J065</accession>
<proteinExistence type="predicted"/>
<gene>
    <name evidence="1" type="ORF">JFN88_06150</name>
</gene>